<accession>A0A8S1MSR8</accession>
<dbReference type="EMBL" id="CAJJDM010000072">
    <property type="protein sequence ID" value="CAD8083240.1"/>
    <property type="molecule type" value="Genomic_DNA"/>
</dbReference>
<dbReference type="Proteomes" id="UP000688137">
    <property type="component" value="Unassembled WGS sequence"/>
</dbReference>
<organism evidence="6 7">
    <name type="scientific">Paramecium primaurelia</name>
    <dbReference type="NCBI Taxonomy" id="5886"/>
    <lineage>
        <taxon>Eukaryota</taxon>
        <taxon>Sar</taxon>
        <taxon>Alveolata</taxon>
        <taxon>Ciliophora</taxon>
        <taxon>Intramacronucleata</taxon>
        <taxon>Oligohymenophorea</taxon>
        <taxon>Peniculida</taxon>
        <taxon>Parameciidae</taxon>
        <taxon>Paramecium</taxon>
    </lineage>
</organism>
<dbReference type="GO" id="GO:0016020">
    <property type="term" value="C:membrane"/>
    <property type="evidence" value="ECO:0007669"/>
    <property type="project" value="UniProtKB-SubCell"/>
</dbReference>
<dbReference type="InterPro" id="IPR051617">
    <property type="entry name" value="UNC-93-like_regulator"/>
</dbReference>
<keyword evidence="2 5" id="KW-0812">Transmembrane</keyword>
<dbReference type="AlphaFoldDB" id="A0A8S1MSR8"/>
<proteinExistence type="predicted"/>
<gene>
    <name evidence="6" type="ORF">PPRIM_AZ9-3.1.T0690182</name>
</gene>
<keyword evidence="7" id="KW-1185">Reference proteome</keyword>
<dbReference type="PANTHER" id="PTHR23294:SF0">
    <property type="entry name" value="UNC93-LIKE PROTEIN MFSD11"/>
    <property type="match status" value="1"/>
</dbReference>
<feature type="transmembrane region" description="Helical" evidence="5">
    <location>
        <begin position="104"/>
        <end position="131"/>
    </location>
</feature>
<evidence type="ECO:0000256" key="1">
    <source>
        <dbReference type="ARBA" id="ARBA00004141"/>
    </source>
</evidence>
<comment type="caution">
    <text evidence="6">The sequence shown here is derived from an EMBL/GenBank/DDBJ whole genome shotgun (WGS) entry which is preliminary data.</text>
</comment>
<name>A0A8S1MSR8_PARPR</name>
<dbReference type="PANTHER" id="PTHR23294">
    <property type="entry name" value="ET TRANSLATION PRODUCT-RELATED"/>
    <property type="match status" value="1"/>
</dbReference>
<feature type="transmembrane region" description="Helical" evidence="5">
    <location>
        <begin position="321"/>
        <end position="339"/>
    </location>
</feature>
<protein>
    <submittedName>
        <fullName evidence="6">Uncharacterized protein</fullName>
    </submittedName>
</protein>
<evidence type="ECO:0000256" key="3">
    <source>
        <dbReference type="ARBA" id="ARBA00022989"/>
    </source>
</evidence>
<dbReference type="OMA" id="TYTCMIT"/>
<evidence type="ECO:0000256" key="2">
    <source>
        <dbReference type="ARBA" id="ARBA00022692"/>
    </source>
</evidence>
<sequence>MFEKRDNLCSLTYTCMITVCYLGVIGLCRTVLFSNILKIDDKVINSVSLGIFSLVFLLGPFSLPFFQKMIMKFTYKAVFFITSVANIFSMTLYIVVIEQQPKDVYLIATILIFEAISAPFMAIFYCTFNYYIRSLSNKNNVGIYFGVAYSLFCMQNLIGDIYVIFEEKIYEYNQYFYYPMLGVSLIITILYWFIKEPDSLSKSVTKQSIDLQQKLNDHLYGSYMNDDNTKINTNNNEYINQFKLIWKIPKLYPQFVYLIPTIISIGMFTAFSVVYSQDMIEPNYTNVNYLKQDIVANLSIHGIGQFLGGILIGLLSYSYGYLNLLMVLQVFGAVTYIFSDCW</sequence>
<comment type="subcellular location">
    <subcellularLocation>
        <location evidence="1">Membrane</location>
        <topology evidence="1">Multi-pass membrane protein</topology>
    </subcellularLocation>
</comment>
<reference evidence="6" key="1">
    <citation type="submission" date="2021-01" db="EMBL/GenBank/DDBJ databases">
        <authorList>
            <consortium name="Genoscope - CEA"/>
            <person name="William W."/>
        </authorList>
    </citation>
    <scope>NUCLEOTIDE SEQUENCE</scope>
</reference>
<keyword evidence="3 5" id="KW-1133">Transmembrane helix</keyword>
<evidence type="ECO:0000313" key="6">
    <source>
        <dbReference type="EMBL" id="CAD8083240.1"/>
    </source>
</evidence>
<keyword evidence="4 5" id="KW-0472">Membrane</keyword>
<evidence type="ECO:0000256" key="4">
    <source>
        <dbReference type="ARBA" id="ARBA00023136"/>
    </source>
</evidence>
<feature type="transmembrane region" description="Helical" evidence="5">
    <location>
        <begin position="176"/>
        <end position="194"/>
    </location>
</feature>
<evidence type="ECO:0000313" key="7">
    <source>
        <dbReference type="Proteomes" id="UP000688137"/>
    </source>
</evidence>
<evidence type="ECO:0000256" key="5">
    <source>
        <dbReference type="SAM" id="Phobius"/>
    </source>
</evidence>
<feature type="transmembrane region" description="Helical" evidence="5">
    <location>
        <begin position="294"/>
        <end position="314"/>
    </location>
</feature>
<feature type="transmembrane region" description="Helical" evidence="5">
    <location>
        <begin position="43"/>
        <end position="66"/>
    </location>
</feature>
<feature type="transmembrane region" description="Helical" evidence="5">
    <location>
        <begin position="12"/>
        <end position="37"/>
    </location>
</feature>
<feature type="transmembrane region" description="Helical" evidence="5">
    <location>
        <begin position="78"/>
        <end position="98"/>
    </location>
</feature>
<feature type="transmembrane region" description="Helical" evidence="5">
    <location>
        <begin position="143"/>
        <end position="164"/>
    </location>
</feature>
<feature type="transmembrane region" description="Helical" evidence="5">
    <location>
        <begin position="255"/>
        <end position="274"/>
    </location>
</feature>